<proteinExistence type="predicted"/>
<sequence length="274" mass="29315">MEGLAVAKSPPRNVEVTHASLPVFCCPRNWTLPLGAEKGEWAARNDSSPFPRRTALRFIREKTPQTAQHPLASSDNVRRGGRVAASPATNRSLGAAGRADAESVRAVVVGQAVLQHPSQQNITGRPSRRWLLLDGDGDKKRSAGASVRLMHHPLCSEPPRLLSARTLTSRASSPAGRQHQDATHANVTAVKEAASPLCKNIQEWFGQPPANLALSRLTAVADRASPGTAGGSRRRAACSTPSPYLLIGRCPTMLLRTRYSSQHICAPTVPCRGA</sequence>
<dbReference type="Proteomes" id="UP001600064">
    <property type="component" value="Unassembled WGS sequence"/>
</dbReference>
<feature type="compositionally biased region" description="Polar residues" evidence="1">
    <location>
        <begin position="64"/>
        <end position="75"/>
    </location>
</feature>
<comment type="caution">
    <text evidence="2">The sequence shown here is derived from an EMBL/GenBank/DDBJ whole genome shotgun (WGS) entry which is preliminary data.</text>
</comment>
<gene>
    <name evidence="2" type="ORF">VTJ83DRAFT_4377</name>
</gene>
<reference evidence="2 3" key="1">
    <citation type="journal article" date="2024" name="Commun. Biol.">
        <title>Comparative genomic analysis of thermophilic fungi reveals convergent evolutionary adaptations and gene losses.</title>
        <authorList>
            <person name="Steindorff A.S."/>
            <person name="Aguilar-Pontes M.V."/>
            <person name="Robinson A.J."/>
            <person name="Andreopoulos B."/>
            <person name="LaButti K."/>
            <person name="Kuo A."/>
            <person name="Mondo S."/>
            <person name="Riley R."/>
            <person name="Otillar R."/>
            <person name="Haridas S."/>
            <person name="Lipzen A."/>
            <person name="Grimwood J."/>
            <person name="Schmutz J."/>
            <person name="Clum A."/>
            <person name="Reid I.D."/>
            <person name="Moisan M.C."/>
            <person name="Butler G."/>
            <person name="Nguyen T.T.M."/>
            <person name="Dewar K."/>
            <person name="Conant G."/>
            <person name="Drula E."/>
            <person name="Henrissat B."/>
            <person name="Hansel C."/>
            <person name="Singer S."/>
            <person name="Hutchinson M.I."/>
            <person name="de Vries R.P."/>
            <person name="Natvig D.O."/>
            <person name="Powell A.J."/>
            <person name="Tsang A."/>
            <person name="Grigoriev I.V."/>
        </authorList>
    </citation>
    <scope>NUCLEOTIDE SEQUENCE [LARGE SCALE GENOMIC DNA]</scope>
    <source>
        <strain evidence="2 3">ATCC 22073</strain>
    </source>
</reference>
<dbReference type="GeneID" id="98125503"/>
<evidence type="ECO:0000256" key="1">
    <source>
        <dbReference type="SAM" id="MobiDB-lite"/>
    </source>
</evidence>
<dbReference type="EMBL" id="JAZGUE010000004">
    <property type="protein sequence ID" value="KAL2267100.1"/>
    <property type="molecule type" value="Genomic_DNA"/>
</dbReference>
<feature type="region of interest" description="Disordered" evidence="1">
    <location>
        <begin position="60"/>
        <end position="98"/>
    </location>
</feature>
<name>A0ABR4D9R2_9PEZI</name>
<organism evidence="2 3">
    <name type="scientific">Remersonia thermophila</name>
    <dbReference type="NCBI Taxonomy" id="72144"/>
    <lineage>
        <taxon>Eukaryota</taxon>
        <taxon>Fungi</taxon>
        <taxon>Dikarya</taxon>
        <taxon>Ascomycota</taxon>
        <taxon>Pezizomycotina</taxon>
        <taxon>Sordariomycetes</taxon>
        <taxon>Sordariomycetidae</taxon>
        <taxon>Sordariales</taxon>
        <taxon>Sordariales incertae sedis</taxon>
        <taxon>Remersonia</taxon>
    </lineage>
</organism>
<keyword evidence="3" id="KW-1185">Reference proteome</keyword>
<evidence type="ECO:0000313" key="2">
    <source>
        <dbReference type="EMBL" id="KAL2267100.1"/>
    </source>
</evidence>
<protein>
    <submittedName>
        <fullName evidence="2">Uncharacterized protein</fullName>
    </submittedName>
</protein>
<evidence type="ECO:0000313" key="3">
    <source>
        <dbReference type="Proteomes" id="UP001600064"/>
    </source>
</evidence>
<dbReference type="RefSeq" id="XP_070865827.1">
    <property type="nucleotide sequence ID" value="XM_071010859.1"/>
</dbReference>
<accession>A0ABR4D9R2</accession>